<dbReference type="OrthoDB" id="6495095at2"/>
<evidence type="ECO:0000259" key="3">
    <source>
        <dbReference type="PROSITE" id="PS50983"/>
    </source>
</evidence>
<protein>
    <submittedName>
        <fullName evidence="4">ABC transporter substrate-binding protein</fullName>
    </submittedName>
</protein>
<evidence type="ECO:0000313" key="5">
    <source>
        <dbReference type="Proteomes" id="UP000297564"/>
    </source>
</evidence>
<dbReference type="InterPro" id="IPR002491">
    <property type="entry name" value="ABC_transptr_periplasmic_BD"/>
</dbReference>
<name>A0A4Z0BPG4_9BURK</name>
<gene>
    <name evidence="4" type="ORF">EZ242_07360</name>
</gene>
<evidence type="ECO:0000256" key="1">
    <source>
        <dbReference type="ARBA" id="ARBA00022729"/>
    </source>
</evidence>
<dbReference type="InterPro" id="IPR054828">
    <property type="entry name" value="Vit_B12_bind_prot"/>
</dbReference>
<dbReference type="PROSITE" id="PS50983">
    <property type="entry name" value="FE_B12_PBP"/>
    <property type="match status" value="1"/>
</dbReference>
<proteinExistence type="predicted"/>
<feature type="chain" id="PRO_5021271317" evidence="2">
    <location>
        <begin position="37"/>
        <end position="305"/>
    </location>
</feature>
<keyword evidence="5" id="KW-1185">Reference proteome</keyword>
<dbReference type="PANTHER" id="PTHR30535:SF34">
    <property type="entry name" value="MOLYBDATE-BINDING PROTEIN MOLA"/>
    <property type="match status" value="1"/>
</dbReference>
<dbReference type="RefSeq" id="WP_135284495.1">
    <property type="nucleotide sequence ID" value="NZ_SMLL01000003.1"/>
</dbReference>
<evidence type="ECO:0000256" key="2">
    <source>
        <dbReference type="SAM" id="SignalP"/>
    </source>
</evidence>
<organism evidence="4 5">
    <name type="scientific">Ramlibacter rhizophilus</name>
    <dbReference type="NCBI Taxonomy" id="1781167"/>
    <lineage>
        <taxon>Bacteria</taxon>
        <taxon>Pseudomonadati</taxon>
        <taxon>Pseudomonadota</taxon>
        <taxon>Betaproteobacteria</taxon>
        <taxon>Burkholderiales</taxon>
        <taxon>Comamonadaceae</taxon>
        <taxon>Ramlibacter</taxon>
    </lineage>
</organism>
<comment type="caution">
    <text evidence="4">The sequence shown here is derived from an EMBL/GenBank/DDBJ whole genome shotgun (WGS) entry which is preliminary data.</text>
</comment>
<dbReference type="Gene3D" id="3.40.50.1980">
    <property type="entry name" value="Nitrogenase molybdenum iron protein domain"/>
    <property type="match status" value="2"/>
</dbReference>
<evidence type="ECO:0000313" key="4">
    <source>
        <dbReference type="EMBL" id="TFZ01197.1"/>
    </source>
</evidence>
<dbReference type="NCBIfam" id="NF038402">
    <property type="entry name" value="TroA_like"/>
    <property type="match status" value="1"/>
</dbReference>
<feature type="signal peptide" evidence="2">
    <location>
        <begin position="1"/>
        <end position="36"/>
    </location>
</feature>
<sequence length="305" mass="32707">MACSASAAALPGRPCRAAGRALLLLLFACLAPLAWAAPVQVSDDRGRVLRWDEPPRRIVSLLPSLTESLCALGECARLVGVDRYSNWPAAVQALPRLGGGIDPQVEAVLALRPDAVLLAQSSQAVQRLEALGLKVVVLEPRTHADARRVLATLAQLAGRPVQDAERLWQAIESEVDAAARSLPPGARRARVYFEASRGPYGAGPPSFIGETLARLGVRNVLPAALGPFPRLNPEYVVRADPDVIMIGRRNAEGLAQRPGWAGMRALREQRLCVFDDDQADLLVRPGPRLGEAAATMARCLRDKAP</sequence>
<dbReference type="Pfam" id="PF01497">
    <property type="entry name" value="Peripla_BP_2"/>
    <property type="match status" value="1"/>
</dbReference>
<dbReference type="EMBL" id="SMLL01000003">
    <property type="protein sequence ID" value="TFZ01197.1"/>
    <property type="molecule type" value="Genomic_DNA"/>
</dbReference>
<dbReference type="SUPFAM" id="SSF53807">
    <property type="entry name" value="Helical backbone' metal receptor"/>
    <property type="match status" value="1"/>
</dbReference>
<reference evidence="4 5" key="1">
    <citation type="submission" date="2019-03" db="EMBL/GenBank/DDBJ databases">
        <title>Ramlibacter rhizophilus CCTCC AB2015357, whole genome shotgun sequence.</title>
        <authorList>
            <person name="Zhang X."/>
            <person name="Feng G."/>
            <person name="Zhu H."/>
        </authorList>
    </citation>
    <scope>NUCLEOTIDE SEQUENCE [LARGE SCALE GENOMIC DNA]</scope>
    <source>
        <strain evidence="4 5">CCTCC AB2015357</strain>
    </source>
</reference>
<dbReference type="GO" id="GO:0071281">
    <property type="term" value="P:cellular response to iron ion"/>
    <property type="evidence" value="ECO:0007669"/>
    <property type="project" value="TreeGrafter"/>
</dbReference>
<dbReference type="PANTHER" id="PTHR30535">
    <property type="entry name" value="VITAMIN B12-BINDING PROTEIN"/>
    <property type="match status" value="1"/>
</dbReference>
<accession>A0A4Z0BPG4</accession>
<dbReference type="AlphaFoldDB" id="A0A4Z0BPG4"/>
<feature type="domain" description="Fe/B12 periplasmic-binding" evidence="3">
    <location>
        <begin position="57"/>
        <end position="305"/>
    </location>
</feature>
<dbReference type="InterPro" id="IPR050902">
    <property type="entry name" value="ABC_Transporter_SBP"/>
</dbReference>
<keyword evidence="1 2" id="KW-0732">Signal</keyword>
<dbReference type="Proteomes" id="UP000297564">
    <property type="component" value="Unassembled WGS sequence"/>
</dbReference>